<gene>
    <name evidence="1" type="ORF">FEM48_Zijuj07G0149700</name>
</gene>
<proteinExistence type="predicted"/>
<protein>
    <recommendedName>
        <fullName evidence="3">Retrotransposon gag domain-containing protein</fullName>
    </recommendedName>
</protein>
<comment type="caution">
    <text evidence="1">The sequence shown here is derived from an EMBL/GenBank/DDBJ whole genome shotgun (WGS) entry which is preliminary data.</text>
</comment>
<dbReference type="Proteomes" id="UP000813462">
    <property type="component" value="Unassembled WGS sequence"/>
</dbReference>
<dbReference type="InterPro" id="IPR036928">
    <property type="entry name" value="AS_sf"/>
</dbReference>
<name>A0A978V5B1_ZIZJJ</name>
<dbReference type="PANTHER" id="PTHR37610">
    <property type="entry name" value="CCHC-TYPE DOMAIN-CONTAINING PROTEIN"/>
    <property type="match status" value="1"/>
</dbReference>
<evidence type="ECO:0000313" key="2">
    <source>
        <dbReference type="Proteomes" id="UP000813462"/>
    </source>
</evidence>
<dbReference type="PANTHER" id="PTHR37610:SF77">
    <property type="entry name" value="INTEGRASE CATALYTIC DOMAIN-CONTAINING PROTEIN"/>
    <property type="match status" value="1"/>
</dbReference>
<evidence type="ECO:0000313" key="1">
    <source>
        <dbReference type="EMBL" id="KAH7522544.1"/>
    </source>
</evidence>
<dbReference type="EMBL" id="JAEACU010000007">
    <property type="protein sequence ID" value="KAH7522544.1"/>
    <property type="molecule type" value="Genomic_DNA"/>
</dbReference>
<dbReference type="Pfam" id="PF14223">
    <property type="entry name" value="Retrotran_gag_2"/>
    <property type="match status" value="1"/>
</dbReference>
<dbReference type="AlphaFoldDB" id="A0A978V5B1"/>
<organism evidence="1 2">
    <name type="scientific">Ziziphus jujuba var. spinosa</name>
    <dbReference type="NCBI Taxonomy" id="714518"/>
    <lineage>
        <taxon>Eukaryota</taxon>
        <taxon>Viridiplantae</taxon>
        <taxon>Streptophyta</taxon>
        <taxon>Embryophyta</taxon>
        <taxon>Tracheophyta</taxon>
        <taxon>Spermatophyta</taxon>
        <taxon>Magnoliopsida</taxon>
        <taxon>eudicotyledons</taxon>
        <taxon>Gunneridae</taxon>
        <taxon>Pentapetalae</taxon>
        <taxon>rosids</taxon>
        <taxon>fabids</taxon>
        <taxon>Rosales</taxon>
        <taxon>Rhamnaceae</taxon>
        <taxon>Paliureae</taxon>
        <taxon>Ziziphus</taxon>
    </lineage>
</organism>
<dbReference type="SUPFAM" id="SSF75304">
    <property type="entry name" value="Amidase signature (AS) enzymes"/>
    <property type="match status" value="1"/>
</dbReference>
<sequence length="322" mass="37115">MFVKGKNLWEHLDGFVSKPKDDSDVGKITQWNSNDAQVISWILGSVETQIILSLRSFHFTKDMWDFLKKIYYQENSARRFQLELELSEYCQGNLSIQDYYSGFLNLWAKYKEQIYASVPAEDLPILQQVHEVSQRDQFLMKLQREYEPVRVNLMSRIPSPSLETCFAELFHPLHGIPYGLKDKIRLKSVGVVLVAKPIFGSLAYDDIWFDGRSRNPWNIEELSIEMVPYAIGSELVGSILVAHCGMIALHLTRIMQLMVNFMHNLCNMISLDPFAKVPQIAIILDTIKRKDPDDLSSIDVSLDDPFPLTLQKLLLVILMMLI</sequence>
<reference evidence="1" key="1">
    <citation type="journal article" date="2021" name="Front. Plant Sci.">
        <title>Chromosome-Scale Genome Assembly for Chinese Sour Jujube and Insights Into Its Genome Evolution and Domestication Signature.</title>
        <authorList>
            <person name="Shen L.-Y."/>
            <person name="Luo H."/>
            <person name="Wang X.-L."/>
            <person name="Wang X.-M."/>
            <person name="Qiu X.-J."/>
            <person name="Liu H."/>
            <person name="Zhou S.-S."/>
            <person name="Jia K.-H."/>
            <person name="Nie S."/>
            <person name="Bao Y.-T."/>
            <person name="Zhang R.-G."/>
            <person name="Yun Q.-Z."/>
            <person name="Chai Y.-H."/>
            <person name="Lu J.-Y."/>
            <person name="Li Y."/>
            <person name="Zhao S.-W."/>
            <person name="Mao J.-F."/>
            <person name="Jia S.-G."/>
            <person name="Mao Y.-M."/>
        </authorList>
    </citation>
    <scope>NUCLEOTIDE SEQUENCE</scope>
    <source>
        <strain evidence="1">AT0</strain>
        <tissue evidence="1">Leaf</tissue>
    </source>
</reference>
<evidence type="ECO:0008006" key="3">
    <source>
        <dbReference type="Google" id="ProtNLM"/>
    </source>
</evidence>
<accession>A0A978V5B1</accession>